<protein>
    <submittedName>
        <fullName evidence="1">Uncharacterized protein</fullName>
    </submittedName>
</protein>
<evidence type="ECO:0000313" key="2">
    <source>
        <dbReference type="Proteomes" id="UP000037511"/>
    </source>
</evidence>
<dbReference type="AlphaFoldDB" id="A0AAW3I0B5"/>
<reference evidence="1 2" key="1">
    <citation type="submission" date="2015-07" db="EMBL/GenBank/DDBJ databases">
        <title>Draft genome of Achromobacter spanius.</title>
        <authorList>
            <person name="Wang X."/>
        </authorList>
    </citation>
    <scope>NUCLEOTIDE SEQUENCE [LARGE SCALE GENOMIC DNA]</scope>
    <source>
        <strain evidence="1 2">CGMCC9173</strain>
    </source>
</reference>
<organism evidence="1 2">
    <name type="scientific">Achromobacter spanius</name>
    <dbReference type="NCBI Taxonomy" id="217203"/>
    <lineage>
        <taxon>Bacteria</taxon>
        <taxon>Pseudomonadati</taxon>
        <taxon>Pseudomonadota</taxon>
        <taxon>Betaproteobacteria</taxon>
        <taxon>Burkholderiales</taxon>
        <taxon>Alcaligenaceae</taxon>
        <taxon>Achromobacter</taxon>
    </lineage>
</organism>
<sequence>MNVPAASAARIFSVLVSDFHDFRLGCYDFGIIELSCFSNACGEVIRPEMNHIDTRNRTNFFDIVEAFACLNHAYEQAYVLKLSNCLRGR</sequence>
<dbReference type="EMBL" id="LGVG01000025">
    <property type="protein sequence ID" value="KNE26224.1"/>
    <property type="molecule type" value="Genomic_DNA"/>
</dbReference>
<proteinExistence type="predicted"/>
<accession>A0AAW3I0B5</accession>
<comment type="caution">
    <text evidence="1">The sequence shown here is derived from an EMBL/GenBank/DDBJ whole genome shotgun (WGS) entry which is preliminary data.</text>
</comment>
<evidence type="ECO:0000313" key="1">
    <source>
        <dbReference type="EMBL" id="KNE26224.1"/>
    </source>
</evidence>
<gene>
    <name evidence="1" type="ORF">AFM18_18910</name>
</gene>
<name>A0AAW3I0B5_9BURK</name>
<dbReference type="Proteomes" id="UP000037511">
    <property type="component" value="Unassembled WGS sequence"/>
</dbReference>